<evidence type="ECO:0000256" key="5">
    <source>
        <dbReference type="ARBA" id="ARBA00049629"/>
    </source>
</evidence>
<reference evidence="8 9" key="1">
    <citation type="submission" date="2016-10" db="EMBL/GenBank/DDBJ databases">
        <title>Actinomyces aegypiusis sp. nov., isolated from the Aegypius monachus in Qinghai Tibet Plateau China.</title>
        <authorList>
            <person name="Wang Y."/>
        </authorList>
    </citation>
    <scope>NUCLEOTIDE SEQUENCE [LARGE SCALE GENOMIC DNA]</scope>
    <source>
        <strain evidence="8 9">VUL4_3</strain>
    </source>
</reference>
<comment type="similarity">
    <text evidence="2">Belongs to the bacterial solute-binding protein 1 family.</text>
</comment>
<sequence>MRRNALAIGLVAAMSLSLTACGGSSENADSGNSGSGDGKQVVDVVTWWSAGSEKEGLDALVKVFNEQFPKVEFVNKAIAGGGGSQAKQKLATDLAAKNPPDTYQAHAGAELQEAIDAGYLEDVSSLYDEFKLRDAFPKTLLDRLTVDGKIYSIPTNIHRSNVVWANTEVLKAAGLDPAKPAADLDGWIADMEKVKAAGKTPITVGMAWTQLNLFENILLADLGAEGYSGLFDGKTDWGGDGVKKAIEHYGKILDLADKSLANEDWEPAMKPVIEGQAAYNVMGDWALAAFNAANKKSPEDYVYFPTPGTAGTFNFLADSFTLPVGAPHPDNAKDWLQTCSSKEGQVAFNTIKGSIPARSDLSADDLAKFSEYQQSAMKDFAKDTIVSSIAHGAALPAPVSNSINDALGKFIQGASDGAQLQADLVKATASK</sequence>
<dbReference type="PROSITE" id="PS51257">
    <property type="entry name" value="PROKAR_LIPOPROTEIN"/>
    <property type="match status" value="1"/>
</dbReference>
<proteinExistence type="inferred from homology"/>
<keyword evidence="4 7" id="KW-0732">Signal</keyword>
<evidence type="ECO:0000256" key="6">
    <source>
        <dbReference type="ARBA" id="ARBA00049753"/>
    </source>
</evidence>
<dbReference type="PANTHER" id="PTHR43649:SF28">
    <property type="entry name" value="BINDING PROTEIN COMPONENT OF ABC SUGAR TRANSPORTER-RELATED"/>
    <property type="match status" value="1"/>
</dbReference>
<organism evidence="8 9">
    <name type="scientific">Boudabousia tangfeifanii</name>
    <dbReference type="NCBI Taxonomy" id="1912795"/>
    <lineage>
        <taxon>Bacteria</taxon>
        <taxon>Bacillati</taxon>
        <taxon>Actinomycetota</taxon>
        <taxon>Actinomycetes</taxon>
        <taxon>Actinomycetales</taxon>
        <taxon>Actinomycetaceae</taxon>
        <taxon>Boudabousia</taxon>
    </lineage>
</organism>
<evidence type="ECO:0000313" key="8">
    <source>
        <dbReference type="EMBL" id="AOZ73009.1"/>
    </source>
</evidence>
<dbReference type="InterPro" id="IPR050490">
    <property type="entry name" value="Bact_solute-bd_prot1"/>
</dbReference>
<comment type="subcellular location">
    <subcellularLocation>
        <location evidence="1">Cell envelope</location>
    </subcellularLocation>
</comment>
<gene>
    <name evidence="8" type="ORF">BK816_06665</name>
</gene>
<evidence type="ECO:0000256" key="7">
    <source>
        <dbReference type="SAM" id="SignalP"/>
    </source>
</evidence>
<dbReference type="AlphaFoldDB" id="A0A1D9MLE0"/>
<dbReference type="RefSeq" id="WP_071164473.1">
    <property type="nucleotide sequence ID" value="NZ_CP017812.1"/>
</dbReference>
<comment type="function">
    <text evidence="5">Part of a binding-protein-dependent transport system for a sugar.</text>
</comment>
<evidence type="ECO:0000256" key="1">
    <source>
        <dbReference type="ARBA" id="ARBA00004196"/>
    </source>
</evidence>
<accession>A0A1D9MLE0</accession>
<dbReference type="PANTHER" id="PTHR43649">
    <property type="entry name" value="ARABINOSE-BINDING PROTEIN-RELATED"/>
    <property type="match status" value="1"/>
</dbReference>
<name>A0A1D9MLE0_9ACTO</name>
<dbReference type="EMBL" id="CP017812">
    <property type="protein sequence ID" value="AOZ73009.1"/>
    <property type="molecule type" value="Genomic_DNA"/>
</dbReference>
<feature type="signal peptide" evidence="7">
    <location>
        <begin position="1"/>
        <end position="20"/>
    </location>
</feature>
<dbReference type="OrthoDB" id="5580590at2"/>
<dbReference type="GO" id="GO:0030313">
    <property type="term" value="C:cell envelope"/>
    <property type="evidence" value="ECO:0007669"/>
    <property type="project" value="UniProtKB-SubCell"/>
</dbReference>
<dbReference type="Proteomes" id="UP000176288">
    <property type="component" value="Chromosome"/>
</dbReference>
<dbReference type="Gene3D" id="3.40.190.10">
    <property type="entry name" value="Periplasmic binding protein-like II"/>
    <property type="match status" value="2"/>
</dbReference>
<dbReference type="InterPro" id="IPR006059">
    <property type="entry name" value="SBP"/>
</dbReference>
<feature type="chain" id="PRO_5038927053" description="Probable sugar-binding periplasmic protein" evidence="7">
    <location>
        <begin position="21"/>
        <end position="431"/>
    </location>
</feature>
<dbReference type="KEGG" id="avu:BK816_06665"/>
<protein>
    <recommendedName>
        <fullName evidence="6">Probable sugar-binding periplasmic protein</fullName>
    </recommendedName>
</protein>
<evidence type="ECO:0000256" key="4">
    <source>
        <dbReference type="ARBA" id="ARBA00022729"/>
    </source>
</evidence>
<keyword evidence="3" id="KW-0813">Transport</keyword>
<evidence type="ECO:0000256" key="2">
    <source>
        <dbReference type="ARBA" id="ARBA00008520"/>
    </source>
</evidence>
<dbReference type="SUPFAM" id="SSF53850">
    <property type="entry name" value="Periplasmic binding protein-like II"/>
    <property type="match status" value="1"/>
</dbReference>
<keyword evidence="9" id="KW-1185">Reference proteome</keyword>
<dbReference type="Pfam" id="PF01547">
    <property type="entry name" value="SBP_bac_1"/>
    <property type="match status" value="1"/>
</dbReference>
<dbReference type="STRING" id="1912795.BK816_06665"/>
<evidence type="ECO:0000313" key="9">
    <source>
        <dbReference type="Proteomes" id="UP000176288"/>
    </source>
</evidence>
<evidence type="ECO:0000256" key="3">
    <source>
        <dbReference type="ARBA" id="ARBA00022448"/>
    </source>
</evidence>